<dbReference type="RefSeq" id="WP_201428468.1">
    <property type="nucleotide sequence ID" value="NZ_JAEQMG010000149.1"/>
</dbReference>
<dbReference type="Proteomes" id="UP000633365">
    <property type="component" value="Unassembled WGS sequence"/>
</dbReference>
<keyword evidence="5" id="KW-1185">Reference proteome</keyword>
<dbReference type="EMBL" id="JAEQMG010000149">
    <property type="protein sequence ID" value="MBK6089761.1"/>
    <property type="molecule type" value="Genomic_DNA"/>
</dbReference>
<organism evidence="4 5">
    <name type="scientific">Ruminococcus difficilis</name>
    <dbReference type="NCBI Taxonomy" id="2763069"/>
    <lineage>
        <taxon>Bacteria</taxon>
        <taxon>Bacillati</taxon>
        <taxon>Bacillota</taxon>
        <taxon>Clostridia</taxon>
        <taxon>Eubacteriales</taxon>
        <taxon>Oscillospiraceae</taxon>
        <taxon>Ruminococcus</taxon>
    </lineage>
</organism>
<dbReference type="CDD" id="cd07043">
    <property type="entry name" value="STAS_anti-anti-sigma_factors"/>
    <property type="match status" value="1"/>
</dbReference>
<proteinExistence type="inferred from homology"/>
<dbReference type="PANTHER" id="PTHR33495">
    <property type="entry name" value="ANTI-SIGMA FACTOR ANTAGONIST TM_1081-RELATED-RELATED"/>
    <property type="match status" value="1"/>
</dbReference>
<accession>A0A935C3H4</accession>
<dbReference type="InterPro" id="IPR036513">
    <property type="entry name" value="STAS_dom_sf"/>
</dbReference>
<dbReference type="NCBIfam" id="TIGR00377">
    <property type="entry name" value="ant_ant_sig"/>
    <property type="match status" value="1"/>
</dbReference>
<evidence type="ECO:0000313" key="4">
    <source>
        <dbReference type="EMBL" id="MBK6089761.1"/>
    </source>
</evidence>
<protein>
    <recommendedName>
        <fullName evidence="2">Anti-sigma factor antagonist</fullName>
    </recommendedName>
</protein>
<name>A0A935C3H4_9FIRM</name>
<dbReference type="Pfam" id="PF01740">
    <property type="entry name" value="STAS"/>
    <property type="match status" value="1"/>
</dbReference>
<comment type="caution">
    <text evidence="4">The sequence shown here is derived from an EMBL/GenBank/DDBJ whole genome shotgun (WGS) entry which is preliminary data.</text>
</comment>
<sequence length="98" mass="10761">MTVTKKLEGTKLTATIEGRLDTNTTPEAEKELAGSLDNVTELILDFKQLDYISSAGLRLLLMLQKKMNAQGSMKILNANAIVKEIFEVTGFSDVLTVE</sequence>
<dbReference type="GO" id="GO:0043856">
    <property type="term" value="F:anti-sigma factor antagonist activity"/>
    <property type="evidence" value="ECO:0007669"/>
    <property type="project" value="InterPro"/>
</dbReference>
<evidence type="ECO:0000313" key="5">
    <source>
        <dbReference type="Proteomes" id="UP000633365"/>
    </source>
</evidence>
<dbReference type="InterPro" id="IPR002645">
    <property type="entry name" value="STAS_dom"/>
</dbReference>
<gene>
    <name evidence="4" type="ORF">JKK62_14110</name>
</gene>
<evidence type="ECO:0000256" key="1">
    <source>
        <dbReference type="ARBA" id="ARBA00009013"/>
    </source>
</evidence>
<reference evidence="4" key="1">
    <citation type="submission" date="2021-01" db="EMBL/GenBank/DDBJ databases">
        <title>Genome public.</title>
        <authorList>
            <person name="Liu C."/>
            <person name="Sun Q."/>
        </authorList>
    </citation>
    <scope>NUCLEOTIDE SEQUENCE</scope>
    <source>
        <strain evidence="4">M6</strain>
    </source>
</reference>
<evidence type="ECO:0000256" key="2">
    <source>
        <dbReference type="RuleBase" id="RU003749"/>
    </source>
</evidence>
<dbReference type="Gene3D" id="3.30.750.24">
    <property type="entry name" value="STAS domain"/>
    <property type="match status" value="1"/>
</dbReference>
<dbReference type="InterPro" id="IPR003658">
    <property type="entry name" value="Anti-sigma_ant"/>
</dbReference>
<feature type="domain" description="STAS" evidence="3">
    <location>
        <begin position="16"/>
        <end position="98"/>
    </location>
</feature>
<dbReference type="AlphaFoldDB" id="A0A935C3H4"/>
<comment type="similarity">
    <text evidence="1 2">Belongs to the anti-sigma-factor antagonist family.</text>
</comment>
<dbReference type="PROSITE" id="PS50801">
    <property type="entry name" value="STAS"/>
    <property type="match status" value="1"/>
</dbReference>
<dbReference type="SUPFAM" id="SSF52091">
    <property type="entry name" value="SpoIIaa-like"/>
    <property type="match status" value="1"/>
</dbReference>
<evidence type="ECO:0000259" key="3">
    <source>
        <dbReference type="PROSITE" id="PS50801"/>
    </source>
</evidence>